<evidence type="ECO:0000313" key="1">
    <source>
        <dbReference type="EMBL" id="PAU81499.1"/>
    </source>
</evidence>
<dbReference type="EMBL" id="NSKC01000010">
    <property type="protein sequence ID" value="PAU81499.1"/>
    <property type="molecule type" value="Genomic_DNA"/>
</dbReference>
<dbReference type="Proteomes" id="UP000218083">
    <property type="component" value="Unassembled WGS sequence"/>
</dbReference>
<keyword evidence="2" id="KW-1185">Reference proteome</keyword>
<reference evidence="1 2" key="1">
    <citation type="submission" date="2017-08" db="EMBL/GenBank/DDBJ databases">
        <title>The strain WRN001 was isolated from Binhai saline alkaline soil, Tianjin, China.</title>
        <authorList>
            <person name="Liu D."/>
            <person name="Zhang G."/>
        </authorList>
    </citation>
    <scope>NUCLEOTIDE SEQUENCE [LARGE SCALE GENOMIC DNA]</scope>
    <source>
        <strain evidence="1 2">WN019</strain>
    </source>
</reference>
<evidence type="ECO:0000313" key="2">
    <source>
        <dbReference type="Proteomes" id="UP000218083"/>
    </source>
</evidence>
<dbReference type="AlphaFoldDB" id="A0A2A2FA43"/>
<accession>A0A2A2FA43</accession>
<organism evidence="1 2">
    <name type="scientific">Halorubrum salipaludis</name>
    <dbReference type="NCBI Taxonomy" id="2032630"/>
    <lineage>
        <taxon>Archaea</taxon>
        <taxon>Methanobacteriati</taxon>
        <taxon>Methanobacteriota</taxon>
        <taxon>Stenosarchaea group</taxon>
        <taxon>Halobacteria</taxon>
        <taxon>Halobacteriales</taxon>
        <taxon>Haloferacaceae</taxon>
        <taxon>Halorubrum</taxon>
    </lineage>
</organism>
<protein>
    <submittedName>
        <fullName evidence="1">Uncharacterized protein</fullName>
    </submittedName>
</protein>
<proteinExistence type="predicted"/>
<comment type="caution">
    <text evidence="1">The sequence shown here is derived from an EMBL/GenBank/DDBJ whole genome shotgun (WGS) entry which is preliminary data.</text>
</comment>
<name>A0A2A2FA43_9EURY</name>
<sequence length="107" mass="12282">MNMAFDISIDECSRDSSVASVNRIPIGVISNFDSVGLILQAYDDDLLYWAMYLDSPVKCLTYGLKSRIIRGQFPFAQESYPALFDLLDFILRCFVCPKLFELRKDDH</sequence>
<gene>
    <name evidence="1" type="ORF">CK500_14475</name>
</gene>